<dbReference type="EMBL" id="ML734009">
    <property type="protein sequence ID" value="KAB8212696.1"/>
    <property type="molecule type" value="Genomic_DNA"/>
</dbReference>
<feature type="region of interest" description="Disordered" evidence="1">
    <location>
        <begin position="162"/>
        <end position="202"/>
    </location>
</feature>
<keyword evidence="3" id="KW-1185">Reference proteome</keyword>
<dbReference type="AlphaFoldDB" id="A0A5N6E549"/>
<organism evidence="2 3">
    <name type="scientific">Aspergillus novoparasiticus</name>
    <dbReference type="NCBI Taxonomy" id="986946"/>
    <lineage>
        <taxon>Eukaryota</taxon>
        <taxon>Fungi</taxon>
        <taxon>Dikarya</taxon>
        <taxon>Ascomycota</taxon>
        <taxon>Pezizomycotina</taxon>
        <taxon>Eurotiomycetes</taxon>
        <taxon>Eurotiomycetidae</taxon>
        <taxon>Eurotiales</taxon>
        <taxon>Aspergillaceae</taxon>
        <taxon>Aspergillus</taxon>
        <taxon>Aspergillus subgen. Circumdati</taxon>
    </lineage>
</organism>
<evidence type="ECO:0000313" key="3">
    <source>
        <dbReference type="Proteomes" id="UP000326799"/>
    </source>
</evidence>
<protein>
    <submittedName>
        <fullName evidence="2">Uncharacterized protein</fullName>
    </submittedName>
</protein>
<accession>A0A5N6E549</accession>
<reference evidence="2 3" key="1">
    <citation type="submission" date="2019-04" db="EMBL/GenBank/DDBJ databases">
        <title>Fungal friends and foes A comparative genomics study of 23 Aspergillus species from section Flavi.</title>
        <authorList>
            <consortium name="DOE Joint Genome Institute"/>
            <person name="Kjaerbolling I."/>
            <person name="Vesth T.C."/>
            <person name="Frisvad J.C."/>
            <person name="Nybo J.L."/>
            <person name="Theobald S."/>
            <person name="Kildgaard S."/>
            <person name="Petersen T.I."/>
            <person name="Kuo A."/>
            <person name="Sato A."/>
            <person name="Lyhne E.K."/>
            <person name="Kogle M.E."/>
            <person name="Wiebenga A."/>
            <person name="Kun R.S."/>
            <person name="Lubbers R.J."/>
            <person name="Makela M.R."/>
            <person name="Barry K."/>
            <person name="Chovatia M."/>
            <person name="Clum A."/>
            <person name="Daum C."/>
            <person name="Haridas S."/>
            <person name="He G."/>
            <person name="LaButti K."/>
            <person name="Lipzen A."/>
            <person name="Mondo S."/>
            <person name="Pangilinan J."/>
            <person name="Riley R."/>
            <person name="Salamov A."/>
            <person name="Simmons B.A."/>
            <person name="Magnuson J.K."/>
            <person name="Henrissat B."/>
            <person name="Mortensen U.H."/>
            <person name="Larsen T.O."/>
            <person name="De vries R.P."/>
            <person name="Grigoriev I.V."/>
            <person name="Machida M."/>
            <person name="Baker S.E."/>
            <person name="Andersen M.R."/>
        </authorList>
    </citation>
    <scope>NUCLEOTIDE SEQUENCE [LARGE SCALE GENOMIC DNA]</scope>
    <source>
        <strain evidence="2 3">CBS 126849</strain>
    </source>
</reference>
<dbReference type="Proteomes" id="UP000326799">
    <property type="component" value="Unassembled WGS sequence"/>
</dbReference>
<name>A0A5N6E549_9EURO</name>
<sequence length="263" mass="29979">MDKPRKQRSCAPLTFEGAIARLLDAVEIIKLRNYIKPHEKKLIQDAFALIDQPRKEPKSKADKRREDYRHFLKQVDSECGPVSVSVCALGLRKTVFGRMLEDRRLRLPMMVKKHKSDLEIPFLREVVQDLRDTPTGTEQEEEFLTGIDNQDNTQEIRDQIYSTSTSASDRTPAVSPEHLASESRAPELQSDPTEKPRAMQQGSLSGRVFALKHEDARAIVMSEQIASGVWMTEPYDMASLPFITIPITHEACVYFGAERQRIL</sequence>
<proteinExistence type="predicted"/>
<evidence type="ECO:0000256" key="1">
    <source>
        <dbReference type="SAM" id="MobiDB-lite"/>
    </source>
</evidence>
<evidence type="ECO:0000313" key="2">
    <source>
        <dbReference type="EMBL" id="KAB8212696.1"/>
    </source>
</evidence>
<gene>
    <name evidence="2" type="ORF">BDV33DRAFT_127907</name>
</gene>